<dbReference type="SMART" id="SM00534">
    <property type="entry name" value="MUTSac"/>
    <property type="match status" value="1"/>
</dbReference>
<dbReference type="InterPro" id="IPR045076">
    <property type="entry name" value="MutS"/>
</dbReference>
<proteinExistence type="predicted"/>
<evidence type="ECO:0000256" key="1">
    <source>
        <dbReference type="ARBA" id="ARBA00022741"/>
    </source>
</evidence>
<keyword evidence="1" id="KW-0547">Nucleotide-binding</keyword>
<evidence type="ECO:0000259" key="4">
    <source>
        <dbReference type="SMART" id="SM00534"/>
    </source>
</evidence>
<organism evidence="5 6">
    <name type="scientific">Muiribacterium halophilum</name>
    <dbReference type="NCBI Taxonomy" id="2053465"/>
    <lineage>
        <taxon>Bacteria</taxon>
        <taxon>Candidatus Muiribacteriota</taxon>
        <taxon>Candidatus Muiribacteriia</taxon>
        <taxon>Candidatus Muiribacteriales</taxon>
        <taxon>Candidatus Muiribacteriaceae</taxon>
        <taxon>Candidatus Muiribacterium</taxon>
    </lineage>
</organism>
<dbReference type="GO" id="GO:0005524">
    <property type="term" value="F:ATP binding"/>
    <property type="evidence" value="ECO:0007669"/>
    <property type="project" value="UniProtKB-KW"/>
</dbReference>
<keyword evidence="2" id="KW-0067">ATP-binding</keyword>
<reference evidence="5 6" key="1">
    <citation type="submission" date="2017-11" db="EMBL/GenBank/DDBJ databases">
        <title>Genome-resolved metagenomics identifies genetic mobility, metabolic interactions, and unexpected diversity in perchlorate-reducing communities.</title>
        <authorList>
            <person name="Barnum T.P."/>
            <person name="Figueroa I.A."/>
            <person name="Carlstrom C.I."/>
            <person name="Lucas L.N."/>
            <person name="Engelbrektson A.L."/>
            <person name="Coates J.D."/>
        </authorList>
    </citation>
    <scope>NUCLEOTIDE SEQUENCE [LARGE SCALE GENOMIC DNA]</scope>
    <source>
        <strain evidence="5">BM706</strain>
    </source>
</reference>
<dbReference type="PANTHER" id="PTHR11361:SF14">
    <property type="entry name" value="DNA MISMATCH REPAIR PROTEIN MUTS, TYPE 2"/>
    <property type="match status" value="1"/>
</dbReference>
<dbReference type="InterPro" id="IPR027417">
    <property type="entry name" value="P-loop_NTPase"/>
</dbReference>
<accession>A0A2N5ZFD3</accession>
<feature type="domain" description="DNA mismatch repair proteins mutS family" evidence="4">
    <location>
        <begin position="321"/>
        <end position="527"/>
    </location>
</feature>
<dbReference type="AlphaFoldDB" id="A0A2N5ZFD3"/>
<sequence length="528" mass="61978">MKDSKTWEFTWLEHLYEEYSPNTPYGKQLKKERKLFVDQEELLNEFDLNDKMIDFIDSHNQDVIHILGALKRIPRLERFSRLDTGDIFLVKKFIFNYKKIRNLIDSRLIETFGFSTRLDELFQQISLDGKEETFSISELYEHSLKDVREKIREIDIKIKDSKKQTHKRILKECSLDLRFKDFVLVSDKNIKDIRKRDDLYIEPYDNNNFVVKAVYDDDFIKLNTIRDNHYKEEKKIEGKVRKRLSDIITGYKKDIIDAISTISRLDVVLARAILIKKHSLKRPNFIKDKNIKIKEGNLIPLKDWLKKEGLKYQPLSIDISERVSIIRGSNMGGKTILLKTIGFLQLLTQLGLYVPCKEFNTNVFSKIVYIGETREKNINGLSSFGLEMNLLMETLNSTQDNVLFLIDEFARTTNSAEASALISALSWYIRNKTNSTALISTHFTNITRNDGISFYRMKGLDIDNFENTFNKNSDKQDLQTRLRLINKFMDYTPLKEEKIEKVEDALKVAKLLGVNNIIIDKANEYLRR</sequence>
<comment type="caution">
    <text evidence="5">The sequence shown here is derived from an EMBL/GenBank/DDBJ whole genome shotgun (WGS) entry which is preliminary data.</text>
</comment>
<gene>
    <name evidence="5" type="ORF">C0601_07815</name>
</gene>
<dbReference type="GO" id="GO:0006298">
    <property type="term" value="P:mismatch repair"/>
    <property type="evidence" value="ECO:0007669"/>
    <property type="project" value="InterPro"/>
</dbReference>
<dbReference type="InterPro" id="IPR036187">
    <property type="entry name" value="DNA_mismatch_repair_MutS_sf"/>
</dbReference>
<name>A0A2N5ZFD3_MUIH1</name>
<evidence type="ECO:0000256" key="2">
    <source>
        <dbReference type="ARBA" id="ARBA00022840"/>
    </source>
</evidence>
<dbReference type="GO" id="GO:0140664">
    <property type="term" value="F:ATP-dependent DNA damage sensor activity"/>
    <property type="evidence" value="ECO:0007669"/>
    <property type="project" value="InterPro"/>
</dbReference>
<protein>
    <recommendedName>
        <fullName evidence="4">DNA mismatch repair proteins mutS family domain-containing protein</fullName>
    </recommendedName>
</protein>
<dbReference type="EMBL" id="PKTG01000088">
    <property type="protein sequence ID" value="PLX17363.1"/>
    <property type="molecule type" value="Genomic_DNA"/>
</dbReference>
<keyword evidence="3" id="KW-0238">DNA-binding</keyword>
<dbReference type="InterPro" id="IPR000432">
    <property type="entry name" value="DNA_mismatch_repair_MutS_C"/>
</dbReference>
<dbReference type="Proteomes" id="UP000234857">
    <property type="component" value="Unassembled WGS sequence"/>
</dbReference>
<evidence type="ECO:0000313" key="5">
    <source>
        <dbReference type="EMBL" id="PLX17363.1"/>
    </source>
</evidence>
<dbReference type="SUPFAM" id="SSF48334">
    <property type="entry name" value="DNA repair protein MutS, domain III"/>
    <property type="match status" value="1"/>
</dbReference>
<dbReference type="Gene3D" id="3.40.50.300">
    <property type="entry name" value="P-loop containing nucleotide triphosphate hydrolases"/>
    <property type="match status" value="1"/>
</dbReference>
<evidence type="ECO:0000313" key="6">
    <source>
        <dbReference type="Proteomes" id="UP000234857"/>
    </source>
</evidence>
<evidence type="ECO:0000256" key="3">
    <source>
        <dbReference type="ARBA" id="ARBA00023125"/>
    </source>
</evidence>
<dbReference type="PANTHER" id="PTHR11361">
    <property type="entry name" value="DNA MISMATCH REPAIR PROTEIN MUTS FAMILY MEMBER"/>
    <property type="match status" value="1"/>
</dbReference>
<dbReference type="GO" id="GO:0030983">
    <property type="term" value="F:mismatched DNA binding"/>
    <property type="evidence" value="ECO:0007669"/>
    <property type="project" value="InterPro"/>
</dbReference>
<dbReference type="SUPFAM" id="SSF52540">
    <property type="entry name" value="P-loop containing nucleoside triphosphate hydrolases"/>
    <property type="match status" value="1"/>
</dbReference>
<dbReference type="Pfam" id="PF00488">
    <property type="entry name" value="MutS_V"/>
    <property type="match status" value="1"/>
</dbReference>